<feature type="signal peptide" evidence="1">
    <location>
        <begin position="1"/>
        <end position="24"/>
    </location>
</feature>
<accession>A0A6M1TXU2</accession>
<dbReference type="Gene3D" id="1.25.40.10">
    <property type="entry name" value="Tetratricopeptide repeat domain"/>
    <property type="match status" value="1"/>
</dbReference>
<sequence>MRAPGLLLLLPLIAAAPLPGPALAAPDQATPAAAGQPALPDLATAMAALSDGRAPEGAQMLLALARAGRPEAQFNLALLYAQGFGVPQNDRESLYWGWRARLGGIPAAPALIDRLAEAATPALRDELATRIAADLEPRIAAGEGRAMLERSLLLVDLLAKPDLQTGYAWQALSAALGTPGAAVLRDATLARIEPRNRLAAQDAALAMLRDLCAGGMQGQALCATLP</sequence>
<dbReference type="SMART" id="SM00671">
    <property type="entry name" value="SEL1"/>
    <property type="match status" value="1"/>
</dbReference>
<evidence type="ECO:0000313" key="2">
    <source>
        <dbReference type="EMBL" id="NGQ90074.1"/>
    </source>
</evidence>
<dbReference type="InterPro" id="IPR011990">
    <property type="entry name" value="TPR-like_helical_dom_sf"/>
</dbReference>
<reference evidence="2 3" key="1">
    <citation type="submission" date="2020-02" db="EMBL/GenBank/DDBJ databases">
        <title>Rhodobacter translucens sp. nov., a novel bacterium isolated from activated sludge.</title>
        <authorList>
            <person name="Liu J."/>
        </authorList>
    </citation>
    <scope>NUCLEOTIDE SEQUENCE [LARGE SCALE GENOMIC DNA]</scope>
    <source>
        <strain evidence="2 3">HX-7-19</strain>
    </source>
</reference>
<comment type="caution">
    <text evidence="2">The sequence shown here is derived from an EMBL/GenBank/DDBJ whole genome shotgun (WGS) entry which is preliminary data.</text>
</comment>
<protein>
    <submittedName>
        <fullName evidence="2">SEL1-like repeat protein</fullName>
    </submittedName>
</protein>
<proteinExistence type="predicted"/>
<keyword evidence="1" id="KW-0732">Signal</keyword>
<keyword evidence="3" id="KW-1185">Reference proteome</keyword>
<dbReference type="SUPFAM" id="SSF81901">
    <property type="entry name" value="HCP-like"/>
    <property type="match status" value="1"/>
</dbReference>
<feature type="chain" id="PRO_5026968801" evidence="1">
    <location>
        <begin position="25"/>
        <end position="226"/>
    </location>
</feature>
<dbReference type="AlphaFoldDB" id="A0A6M1TXU2"/>
<organism evidence="2 3">
    <name type="scientific">Paragemmobacter kunshanensis</name>
    <dbReference type="NCBI Taxonomy" id="2583234"/>
    <lineage>
        <taxon>Bacteria</taxon>
        <taxon>Pseudomonadati</taxon>
        <taxon>Pseudomonadota</taxon>
        <taxon>Alphaproteobacteria</taxon>
        <taxon>Rhodobacterales</taxon>
        <taxon>Paracoccaceae</taxon>
        <taxon>Paragemmobacter</taxon>
    </lineage>
</organism>
<evidence type="ECO:0000313" key="3">
    <source>
        <dbReference type="Proteomes" id="UP000474758"/>
    </source>
</evidence>
<dbReference type="InterPro" id="IPR006597">
    <property type="entry name" value="Sel1-like"/>
</dbReference>
<name>A0A6M1TXU2_9RHOB</name>
<dbReference type="RefSeq" id="WP_165047314.1">
    <property type="nucleotide sequence ID" value="NZ_JAALFE010000003.1"/>
</dbReference>
<dbReference type="EMBL" id="JAALFE010000003">
    <property type="protein sequence ID" value="NGQ90074.1"/>
    <property type="molecule type" value="Genomic_DNA"/>
</dbReference>
<gene>
    <name evidence="2" type="ORF">G5V65_04140</name>
</gene>
<evidence type="ECO:0000256" key="1">
    <source>
        <dbReference type="SAM" id="SignalP"/>
    </source>
</evidence>
<dbReference type="Proteomes" id="UP000474758">
    <property type="component" value="Unassembled WGS sequence"/>
</dbReference>